<gene>
    <name evidence="1" type="ORF">CR513_25929</name>
</gene>
<keyword evidence="2" id="KW-1185">Reference proteome</keyword>
<dbReference type="EMBL" id="QJKJ01004974">
    <property type="protein sequence ID" value="RDX92004.1"/>
    <property type="molecule type" value="Genomic_DNA"/>
</dbReference>
<evidence type="ECO:0000313" key="1">
    <source>
        <dbReference type="EMBL" id="RDX92004.1"/>
    </source>
</evidence>
<feature type="non-terminal residue" evidence="1">
    <location>
        <position position="1"/>
    </location>
</feature>
<proteinExistence type="predicted"/>
<name>A0A371GNB4_MUCPR</name>
<reference evidence="1" key="1">
    <citation type="submission" date="2018-05" db="EMBL/GenBank/DDBJ databases">
        <title>Draft genome of Mucuna pruriens seed.</title>
        <authorList>
            <person name="Nnadi N.E."/>
            <person name="Vos R."/>
            <person name="Hasami M.H."/>
            <person name="Devisetty U.K."/>
            <person name="Aguiy J.C."/>
        </authorList>
    </citation>
    <scope>NUCLEOTIDE SEQUENCE [LARGE SCALE GENOMIC DNA]</scope>
    <source>
        <strain evidence="1">JCA_2017</strain>
    </source>
</reference>
<comment type="caution">
    <text evidence="1">The sequence shown here is derived from an EMBL/GenBank/DDBJ whole genome shotgun (WGS) entry which is preliminary data.</text>
</comment>
<accession>A0A371GNB4</accession>
<dbReference type="Proteomes" id="UP000257109">
    <property type="component" value="Unassembled WGS sequence"/>
</dbReference>
<protein>
    <submittedName>
        <fullName evidence="1">Uncharacterized protein</fullName>
    </submittedName>
</protein>
<sequence>MGSFFGCSLSLRSVMFLYNLASIFFSSPLVKVFASMEDVFYLHPSNNLGIMLVSQPLSSDKFQSWWCMS</sequence>
<evidence type="ECO:0000313" key="2">
    <source>
        <dbReference type="Proteomes" id="UP000257109"/>
    </source>
</evidence>
<organism evidence="1 2">
    <name type="scientific">Mucuna pruriens</name>
    <name type="common">Velvet bean</name>
    <name type="synonym">Dolichos pruriens</name>
    <dbReference type="NCBI Taxonomy" id="157652"/>
    <lineage>
        <taxon>Eukaryota</taxon>
        <taxon>Viridiplantae</taxon>
        <taxon>Streptophyta</taxon>
        <taxon>Embryophyta</taxon>
        <taxon>Tracheophyta</taxon>
        <taxon>Spermatophyta</taxon>
        <taxon>Magnoliopsida</taxon>
        <taxon>eudicotyledons</taxon>
        <taxon>Gunneridae</taxon>
        <taxon>Pentapetalae</taxon>
        <taxon>rosids</taxon>
        <taxon>fabids</taxon>
        <taxon>Fabales</taxon>
        <taxon>Fabaceae</taxon>
        <taxon>Papilionoideae</taxon>
        <taxon>50 kb inversion clade</taxon>
        <taxon>NPAAA clade</taxon>
        <taxon>indigoferoid/millettioid clade</taxon>
        <taxon>Phaseoleae</taxon>
        <taxon>Mucuna</taxon>
    </lineage>
</organism>
<dbReference type="AlphaFoldDB" id="A0A371GNB4"/>